<name>A0A7D5YRJ3_9HYPO</name>
<protein>
    <submittedName>
        <fullName evidence="1">Uncharacterized protein</fullName>
    </submittedName>
</protein>
<accession>A0A7D5YRJ3</accession>
<organism evidence="1 2">
    <name type="scientific">Metarhizium brunneum</name>
    <dbReference type="NCBI Taxonomy" id="500148"/>
    <lineage>
        <taxon>Eukaryota</taxon>
        <taxon>Fungi</taxon>
        <taxon>Dikarya</taxon>
        <taxon>Ascomycota</taxon>
        <taxon>Pezizomycotina</taxon>
        <taxon>Sordariomycetes</taxon>
        <taxon>Hypocreomycetidae</taxon>
        <taxon>Hypocreales</taxon>
        <taxon>Clavicipitaceae</taxon>
        <taxon>Metarhizium</taxon>
    </lineage>
</organism>
<proteinExistence type="predicted"/>
<dbReference type="GeneID" id="26244665"/>
<dbReference type="RefSeq" id="XP_014542716.2">
    <property type="nucleotide sequence ID" value="XM_014687230.2"/>
</dbReference>
<reference evidence="1 2" key="1">
    <citation type="submission" date="2020-07" db="EMBL/GenBank/DDBJ databases">
        <title>Telomere length de novo assembly of all 7 chromosomes of the fungus, Metarhizium brunneum, using a novel assembly pipeline.</title>
        <authorList>
            <person name="Saud z."/>
            <person name="Kortsinoglou A."/>
            <person name="Kouvelis V.N."/>
            <person name="Butt T.M."/>
        </authorList>
    </citation>
    <scope>NUCLEOTIDE SEQUENCE [LARGE SCALE GENOMIC DNA]</scope>
    <source>
        <strain evidence="1 2">4556</strain>
    </source>
</reference>
<evidence type="ECO:0000313" key="1">
    <source>
        <dbReference type="EMBL" id="QLI69100.1"/>
    </source>
</evidence>
<dbReference type="EMBL" id="CP058934">
    <property type="protein sequence ID" value="QLI69100.1"/>
    <property type="molecule type" value="Genomic_DNA"/>
</dbReference>
<dbReference type="OrthoDB" id="3431997at2759"/>
<evidence type="ECO:0000313" key="2">
    <source>
        <dbReference type="Proteomes" id="UP000510686"/>
    </source>
</evidence>
<sequence>MSQNDVPVVLAMGRDQHSSQIRYSTYIKKPAPVYCVAGQNTIPLHPTIASRKPGPVGRNKLGAIADQPTASTATRYDVHRPAFSYHYHVTAHDSKQTLYHCNITRFTKSCTPNLVLHAGRDKAAPPVALAHILQFSQSFKIGFKSCADEDAVGV</sequence>
<dbReference type="AlphaFoldDB" id="A0A7D5YRJ3"/>
<dbReference type="Proteomes" id="UP000510686">
    <property type="component" value="Chromosome 3"/>
</dbReference>
<dbReference type="KEGG" id="mbrn:26244665"/>
<gene>
    <name evidence="1" type="ORF">G6M90_00g061540</name>
</gene>
<keyword evidence="2" id="KW-1185">Reference proteome</keyword>